<dbReference type="GeneID" id="87859243"/>
<feature type="region of interest" description="Disordered" evidence="1">
    <location>
        <begin position="71"/>
        <end position="110"/>
    </location>
</feature>
<gene>
    <name evidence="3" type="ORF">B0H65DRAFT_223792</name>
</gene>
<organism evidence="3 4">
    <name type="scientific">Neurospora tetraspora</name>
    <dbReference type="NCBI Taxonomy" id="94610"/>
    <lineage>
        <taxon>Eukaryota</taxon>
        <taxon>Fungi</taxon>
        <taxon>Dikarya</taxon>
        <taxon>Ascomycota</taxon>
        <taxon>Pezizomycotina</taxon>
        <taxon>Sordariomycetes</taxon>
        <taxon>Sordariomycetidae</taxon>
        <taxon>Sordariales</taxon>
        <taxon>Sordariaceae</taxon>
        <taxon>Neurospora</taxon>
    </lineage>
</organism>
<evidence type="ECO:0000313" key="4">
    <source>
        <dbReference type="Proteomes" id="UP001278500"/>
    </source>
</evidence>
<dbReference type="RefSeq" id="XP_062680373.1">
    <property type="nucleotide sequence ID" value="XM_062822089.1"/>
</dbReference>
<feature type="signal peptide" evidence="2">
    <location>
        <begin position="1"/>
        <end position="26"/>
    </location>
</feature>
<dbReference type="Proteomes" id="UP001278500">
    <property type="component" value="Unassembled WGS sequence"/>
</dbReference>
<dbReference type="EMBL" id="JAUEPP010000005">
    <property type="protein sequence ID" value="KAK3342580.1"/>
    <property type="molecule type" value="Genomic_DNA"/>
</dbReference>
<feature type="compositionally biased region" description="Basic and acidic residues" evidence="1">
    <location>
        <begin position="71"/>
        <end position="93"/>
    </location>
</feature>
<accession>A0AAE0MQB0</accession>
<feature type="chain" id="PRO_5042253264" evidence="2">
    <location>
        <begin position="27"/>
        <end position="213"/>
    </location>
</feature>
<protein>
    <submittedName>
        <fullName evidence="3">Uncharacterized protein</fullName>
    </submittedName>
</protein>
<name>A0AAE0MQB0_9PEZI</name>
<reference evidence="3" key="2">
    <citation type="submission" date="2023-06" db="EMBL/GenBank/DDBJ databases">
        <authorList>
            <consortium name="Lawrence Berkeley National Laboratory"/>
            <person name="Haridas S."/>
            <person name="Hensen N."/>
            <person name="Bonometti L."/>
            <person name="Westerberg I."/>
            <person name="Brannstrom I.O."/>
            <person name="Guillou S."/>
            <person name="Cros-Aarteil S."/>
            <person name="Calhoun S."/>
            <person name="Kuo A."/>
            <person name="Mondo S."/>
            <person name="Pangilinan J."/>
            <person name="Riley R."/>
            <person name="Labutti K."/>
            <person name="Andreopoulos B."/>
            <person name="Lipzen A."/>
            <person name="Chen C."/>
            <person name="Yanf M."/>
            <person name="Daum C."/>
            <person name="Ng V."/>
            <person name="Clum A."/>
            <person name="Steindorff A."/>
            <person name="Ohm R."/>
            <person name="Martin F."/>
            <person name="Silar P."/>
            <person name="Natvig D."/>
            <person name="Lalanne C."/>
            <person name="Gautier V."/>
            <person name="Ament-Velasquez S.L."/>
            <person name="Kruys A."/>
            <person name="Hutchinson M.I."/>
            <person name="Powell A.J."/>
            <person name="Barry K."/>
            <person name="Miller A.N."/>
            <person name="Grigoriev I.V."/>
            <person name="Debuchy R."/>
            <person name="Gladieux P."/>
            <person name="Thoren M.H."/>
            <person name="Johannesson H."/>
        </authorList>
    </citation>
    <scope>NUCLEOTIDE SEQUENCE</scope>
    <source>
        <strain evidence="3">CBS 560.94</strain>
    </source>
</reference>
<evidence type="ECO:0000313" key="3">
    <source>
        <dbReference type="EMBL" id="KAK3342580.1"/>
    </source>
</evidence>
<evidence type="ECO:0000256" key="1">
    <source>
        <dbReference type="SAM" id="MobiDB-lite"/>
    </source>
</evidence>
<sequence length="213" mass="23728">MQPFLSGETTLALLLTLLTLLLFAAAGDEHPYEPSHHNFSARVEKQRSSVELDTRPPVQVEELTIRLDALQHEHQSGESGNVERGESRTEVVKRSIHKAPRNSKPSSYLPSRLRPRNLQILAALLSHQSLYTMINMPVLKSDLSWLLGGLGLPLVRTVRGQSLRSLHCQRKVKIGGNEGVVGQWQRESRGEEPDELQLQGLRNVGGRVVEVGD</sequence>
<comment type="caution">
    <text evidence="3">The sequence shown here is derived from an EMBL/GenBank/DDBJ whole genome shotgun (WGS) entry which is preliminary data.</text>
</comment>
<proteinExistence type="predicted"/>
<keyword evidence="4" id="KW-1185">Reference proteome</keyword>
<evidence type="ECO:0000256" key="2">
    <source>
        <dbReference type="SAM" id="SignalP"/>
    </source>
</evidence>
<keyword evidence="2" id="KW-0732">Signal</keyword>
<dbReference type="AlphaFoldDB" id="A0AAE0MQB0"/>
<reference evidence="3" key="1">
    <citation type="journal article" date="2023" name="Mol. Phylogenet. Evol.">
        <title>Genome-scale phylogeny and comparative genomics of the fungal order Sordariales.</title>
        <authorList>
            <person name="Hensen N."/>
            <person name="Bonometti L."/>
            <person name="Westerberg I."/>
            <person name="Brannstrom I.O."/>
            <person name="Guillou S."/>
            <person name="Cros-Aarteil S."/>
            <person name="Calhoun S."/>
            <person name="Haridas S."/>
            <person name="Kuo A."/>
            <person name="Mondo S."/>
            <person name="Pangilinan J."/>
            <person name="Riley R."/>
            <person name="LaButti K."/>
            <person name="Andreopoulos B."/>
            <person name="Lipzen A."/>
            <person name="Chen C."/>
            <person name="Yan M."/>
            <person name="Daum C."/>
            <person name="Ng V."/>
            <person name="Clum A."/>
            <person name="Steindorff A."/>
            <person name="Ohm R.A."/>
            <person name="Martin F."/>
            <person name="Silar P."/>
            <person name="Natvig D.O."/>
            <person name="Lalanne C."/>
            <person name="Gautier V."/>
            <person name="Ament-Velasquez S.L."/>
            <person name="Kruys A."/>
            <person name="Hutchinson M.I."/>
            <person name="Powell A.J."/>
            <person name="Barry K."/>
            <person name="Miller A.N."/>
            <person name="Grigoriev I.V."/>
            <person name="Debuchy R."/>
            <person name="Gladieux P."/>
            <person name="Hiltunen Thoren M."/>
            <person name="Johannesson H."/>
        </authorList>
    </citation>
    <scope>NUCLEOTIDE SEQUENCE</scope>
    <source>
        <strain evidence="3">CBS 560.94</strain>
    </source>
</reference>